<evidence type="ECO:0000256" key="2">
    <source>
        <dbReference type="ARBA" id="ARBA00022679"/>
    </source>
</evidence>
<evidence type="ECO:0000313" key="9">
    <source>
        <dbReference type="Proteomes" id="UP000537204"/>
    </source>
</evidence>
<dbReference type="AlphaFoldDB" id="A0A7W9E1Z0"/>
<evidence type="ECO:0000313" key="8">
    <source>
        <dbReference type="EMBL" id="MBB5638185.1"/>
    </source>
</evidence>
<dbReference type="Proteomes" id="UP000537204">
    <property type="component" value="Unassembled WGS sequence"/>
</dbReference>
<dbReference type="Pfam" id="PF07733">
    <property type="entry name" value="DNA_pol3_alpha"/>
    <property type="match status" value="1"/>
</dbReference>
<name>A0A7W9E1Z0_9SPHI</name>
<reference evidence="8 9" key="1">
    <citation type="submission" date="2020-08" db="EMBL/GenBank/DDBJ databases">
        <title>Genomic Encyclopedia of Type Strains, Phase IV (KMG-V): Genome sequencing to study the core and pangenomes of soil and plant-associated prokaryotes.</title>
        <authorList>
            <person name="Whitman W."/>
        </authorList>
    </citation>
    <scope>NUCLEOTIDE SEQUENCE [LARGE SCALE GENOMIC DNA]</scope>
    <source>
        <strain evidence="8 9">S3M1</strain>
    </source>
</reference>
<dbReference type="SMART" id="SM00481">
    <property type="entry name" value="POLIIIAc"/>
    <property type="match status" value="1"/>
</dbReference>
<dbReference type="GO" id="GO:0008408">
    <property type="term" value="F:3'-5' exonuclease activity"/>
    <property type="evidence" value="ECO:0007669"/>
    <property type="project" value="InterPro"/>
</dbReference>
<evidence type="ECO:0000256" key="3">
    <source>
        <dbReference type="ARBA" id="ARBA00022695"/>
    </source>
</evidence>
<keyword evidence="3 8" id="KW-0548">Nucleotidyltransferase</keyword>
<evidence type="ECO:0000259" key="7">
    <source>
        <dbReference type="SMART" id="SM00481"/>
    </source>
</evidence>
<protein>
    <recommendedName>
        <fullName evidence="1">DNA-directed DNA polymerase</fullName>
        <ecNumber evidence="1">2.7.7.7</ecNumber>
    </recommendedName>
</protein>
<dbReference type="Pfam" id="PF17657">
    <property type="entry name" value="DNA_pol3_finger"/>
    <property type="match status" value="1"/>
</dbReference>
<comment type="caution">
    <text evidence="8">The sequence shown here is derived from an EMBL/GenBank/DDBJ whole genome shotgun (WGS) entry which is preliminary data.</text>
</comment>
<sequence length="981" mass="112327">MYLNVHSHYSLRYGTIAIPDLVKEAARQGVTQMVLTDLNNSTGVMEFMRACHAHGIKPVGGLEFRKNNKLLYIGIAQNKEGMKELNDFLTFHNLKQRELPDRPPVFKNCYVLYPYMANETDLEENEYIGIRSDELHFLYKKDLSRFQHKLVILQPVVFIGKIGYRLHEYLRSVDLNTLLSKTSTADKCSPADTFLPPGELENRFSKYPFILANTIKLLDNCVMDYQQGKIKLNRKTFTGSKEKDKALLEELAMKGMAERYGAAHQKALEKIKYELEIIQEMDFCAYFLITWDIIQYSTAKGYYHVGRGSGANSTVAYCMRITDVDPLELDLYFDRFLNARRSSPPDFDIDYSWDEREDVQRYIFKKYGAEHTALLGTMSTFKDRSVIREIGKVMGLPKAEIDSFTDRTQDAANRGNPTFQKIMAVSELMSSMPNQRSIHAGGVLISEEPITYYTALDLPPKGMATVQWDMYEAELIGYDKYDILSQRGIGHIKEAARLVEENQQIKIDVHQVRDFMKDPLLNARLQSGDTIGCFYIESPAMRQLLTKLKCNNYLTLVAASSIIRPGVAQSGMMKTYIQNYHQPESVRYLHPVMKEQMQETYGVMVYQEDVIKVCIHYGGMNGSDADILRRGMSGKYRSRMEFDKLVDKFFEGSKKLGREEAVTREVWRQVSSFAGYSFSKAHSASFAVESYQSLYLKTYHPIEFMVAVLNNYGGFYTRWLYVHELRKAGATVHLPCVNHSIPVVSLRGKDAYLGFIGIQGLTLKLMEEIPLERIRNGNYLDLYDFVKRTAISLDQAIILIRTGALRFTGRSKKELLWNIHSLLGTKVKSFVHTRLFETEAKHYQLPELVNTELENAYHELELLGFPLSLSFFDLLQTSYRGDIRTKELISYVGQTVKMVGLYVCEKTVHTKNNKKMWFGTFLDADGNFFDTTHFSSSAPVYPFRGSGCYLILGKVVEDFGFPSIEVIKFAKLPIAPNPVLA</sequence>
<dbReference type="InterPro" id="IPR029460">
    <property type="entry name" value="DNAPol_HHH"/>
</dbReference>
<dbReference type="InterPro" id="IPR011708">
    <property type="entry name" value="DNA_pol3_alpha_NTPase_dom"/>
</dbReference>
<dbReference type="EC" id="2.7.7.7" evidence="1"/>
<feature type="domain" description="Polymerase/histidinol phosphatase N-terminal" evidence="7">
    <location>
        <begin position="1"/>
        <end position="68"/>
    </location>
</feature>
<dbReference type="InterPro" id="IPR004805">
    <property type="entry name" value="DnaE2/DnaE/PolC"/>
</dbReference>
<keyword evidence="5" id="KW-0239">DNA-directed DNA polymerase</keyword>
<evidence type="ECO:0000256" key="5">
    <source>
        <dbReference type="ARBA" id="ARBA00022932"/>
    </source>
</evidence>
<proteinExistence type="predicted"/>
<comment type="catalytic activity">
    <reaction evidence="6">
        <text>DNA(n) + a 2'-deoxyribonucleoside 5'-triphosphate = DNA(n+1) + diphosphate</text>
        <dbReference type="Rhea" id="RHEA:22508"/>
        <dbReference type="Rhea" id="RHEA-COMP:17339"/>
        <dbReference type="Rhea" id="RHEA-COMP:17340"/>
        <dbReference type="ChEBI" id="CHEBI:33019"/>
        <dbReference type="ChEBI" id="CHEBI:61560"/>
        <dbReference type="ChEBI" id="CHEBI:173112"/>
        <dbReference type="EC" id="2.7.7.7"/>
    </reaction>
</comment>
<dbReference type="PANTHER" id="PTHR32294">
    <property type="entry name" value="DNA POLYMERASE III SUBUNIT ALPHA"/>
    <property type="match status" value="1"/>
</dbReference>
<organism evidence="8 9">
    <name type="scientific">Pedobacter cryoconitis</name>
    <dbReference type="NCBI Taxonomy" id="188932"/>
    <lineage>
        <taxon>Bacteria</taxon>
        <taxon>Pseudomonadati</taxon>
        <taxon>Bacteroidota</taxon>
        <taxon>Sphingobacteriia</taxon>
        <taxon>Sphingobacteriales</taxon>
        <taxon>Sphingobacteriaceae</taxon>
        <taxon>Pedobacter</taxon>
    </lineage>
</organism>
<dbReference type="InterPro" id="IPR040982">
    <property type="entry name" value="DNA_pol3_finger"/>
</dbReference>
<dbReference type="InterPro" id="IPR016195">
    <property type="entry name" value="Pol/histidinol_Pase-like"/>
</dbReference>
<dbReference type="Pfam" id="PF02811">
    <property type="entry name" value="PHP"/>
    <property type="match status" value="1"/>
</dbReference>
<keyword evidence="2 8" id="KW-0808">Transferase</keyword>
<accession>A0A7W9E1Z0</accession>
<evidence type="ECO:0000256" key="6">
    <source>
        <dbReference type="ARBA" id="ARBA00049244"/>
    </source>
</evidence>
<dbReference type="SUPFAM" id="SSF89550">
    <property type="entry name" value="PHP domain-like"/>
    <property type="match status" value="1"/>
</dbReference>
<dbReference type="EMBL" id="JACHCE010000007">
    <property type="protein sequence ID" value="MBB5638185.1"/>
    <property type="molecule type" value="Genomic_DNA"/>
</dbReference>
<dbReference type="InterPro" id="IPR003141">
    <property type="entry name" value="Pol/His_phosphatase_N"/>
</dbReference>
<evidence type="ECO:0000256" key="1">
    <source>
        <dbReference type="ARBA" id="ARBA00012417"/>
    </source>
</evidence>
<dbReference type="GO" id="GO:0003887">
    <property type="term" value="F:DNA-directed DNA polymerase activity"/>
    <property type="evidence" value="ECO:0007669"/>
    <property type="project" value="UniProtKB-KW"/>
</dbReference>
<dbReference type="InterPro" id="IPR004013">
    <property type="entry name" value="PHP_dom"/>
</dbReference>
<dbReference type="GO" id="GO:0006260">
    <property type="term" value="P:DNA replication"/>
    <property type="evidence" value="ECO:0007669"/>
    <property type="project" value="UniProtKB-KW"/>
</dbReference>
<dbReference type="Pfam" id="PF14579">
    <property type="entry name" value="HHH_6"/>
    <property type="match status" value="1"/>
</dbReference>
<evidence type="ECO:0000256" key="4">
    <source>
        <dbReference type="ARBA" id="ARBA00022705"/>
    </source>
</evidence>
<dbReference type="Gene3D" id="3.20.20.140">
    <property type="entry name" value="Metal-dependent hydrolases"/>
    <property type="match status" value="1"/>
</dbReference>
<dbReference type="NCBIfam" id="TIGR00594">
    <property type="entry name" value="polc"/>
    <property type="match status" value="1"/>
</dbReference>
<gene>
    <name evidence="8" type="ORF">HDE68_004111</name>
</gene>
<dbReference type="RefSeq" id="WP_183884020.1">
    <property type="nucleotide sequence ID" value="NZ_JACHCE010000007.1"/>
</dbReference>
<keyword evidence="4" id="KW-0235">DNA replication</keyword>
<dbReference type="CDD" id="cd07431">
    <property type="entry name" value="PHP_PolIIIA"/>
    <property type="match status" value="1"/>
</dbReference>